<dbReference type="InterPro" id="IPR036505">
    <property type="entry name" value="Amidase/PGRP_sf"/>
</dbReference>
<feature type="domain" description="N-acetylmuramoyl-L-alanine amidase" evidence="4">
    <location>
        <begin position="88"/>
        <end position="244"/>
    </location>
</feature>
<evidence type="ECO:0000256" key="3">
    <source>
        <dbReference type="SAM" id="Phobius"/>
    </source>
</evidence>
<dbReference type="GO" id="GO:0008270">
    <property type="term" value="F:zinc ion binding"/>
    <property type="evidence" value="ECO:0007669"/>
    <property type="project" value="InterPro"/>
</dbReference>
<dbReference type="PROSITE" id="PS51318">
    <property type="entry name" value="TAT"/>
    <property type="match status" value="1"/>
</dbReference>
<dbReference type="InterPro" id="IPR002502">
    <property type="entry name" value="Amidase_domain"/>
</dbReference>
<evidence type="ECO:0008006" key="8">
    <source>
        <dbReference type="Google" id="ProtNLM"/>
    </source>
</evidence>
<feature type="compositionally biased region" description="Polar residues" evidence="2">
    <location>
        <begin position="48"/>
        <end position="60"/>
    </location>
</feature>
<evidence type="ECO:0000313" key="6">
    <source>
        <dbReference type="EMBL" id="GLW63692.1"/>
    </source>
</evidence>
<dbReference type="SMART" id="SM00701">
    <property type="entry name" value="PGRP"/>
    <property type="match status" value="1"/>
</dbReference>
<dbReference type="Pfam" id="PF01510">
    <property type="entry name" value="Amidase_2"/>
    <property type="match status" value="1"/>
</dbReference>
<sequence>MTSSGRHRRVEPWPPQLSRRAVLLGGGTLGGVAALGLATAMGPPPAHQAQTMASVADPQTGSGGKSRTRRSAAGPPLIHSTEDWGARTPSRRATVLSRAPRYLVVHHTFTPNVGDYSLRQGFRLARSIQGAHMGQGWGDTGQHFTVSRGGHIMEGRKGSLAAARRGRMVIGTHVAGANGYTVGIECEGTYNATLPPRRLLDSLAELLAWLCVQYRLDPMKAIVPHMKFNSTDCCGYAFAPTLPRLRRDVAKRLRTAKLA</sequence>
<feature type="domain" description="Peptidoglycan recognition protein family" evidence="5">
    <location>
        <begin position="76"/>
        <end position="229"/>
    </location>
</feature>
<dbReference type="InterPro" id="IPR006619">
    <property type="entry name" value="PGRP_domain_met/bac"/>
</dbReference>
<dbReference type="PANTHER" id="PTHR11022">
    <property type="entry name" value="PEPTIDOGLYCAN RECOGNITION PROTEIN"/>
    <property type="match status" value="1"/>
</dbReference>
<keyword evidence="7" id="KW-1185">Reference proteome</keyword>
<dbReference type="SUPFAM" id="SSF55846">
    <property type="entry name" value="N-acetylmuramoyl-L-alanine amidase-like"/>
    <property type="match status" value="1"/>
</dbReference>
<keyword evidence="3" id="KW-0812">Transmembrane</keyword>
<evidence type="ECO:0000256" key="1">
    <source>
        <dbReference type="ARBA" id="ARBA00007553"/>
    </source>
</evidence>
<keyword evidence="3" id="KW-0472">Membrane</keyword>
<dbReference type="InterPro" id="IPR006311">
    <property type="entry name" value="TAT_signal"/>
</dbReference>
<comment type="similarity">
    <text evidence="1">Belongs to the N-acetylmuramoyl-L-alanine amidase 2 family.</text>
</comment>
<dbReference type="CDD" id="cd06583">
    <property type="entry name" value="PGRP"/>
    <property type="match status" value="1"/>
</dbReference>
<evidence type="ECO:0000313" key="7">
    <source>
        <dbReference type="Proteomes" id="UP001165124"/>
    </source>
</evidence>
<name>A0A9W6UVX5_9ACTN</name>
<comment type="caution">
    <text evidence="6">The sequence shown here is derived from an EMBL/GenBank/DDBJ whole genome shotgun (WGS) entry which is preliminary data.</text>
</comment>
<accession>A0A9W6UVX5</accession>
<dbReference type="PANTHER" id="PTHR11022:SF41">
    <property type="entry name" value="PEPTIDOGLYCAN-RECOGNITION PROTEIN LC-RELATED"/>
    <property type="match status" value="1"/>
</dbReference>
<evidence type="ECO:0000256" key="2">
    <source>
        <dbReference type="SAM" id="MobiDB-lite"/>
    </source>
</evidence>
<dbReference type="InterPro" id="IPR015510">
    <property type="entry name" value="PGRP"/>
</dbReference>
<evidence type="ECO:0000259" key="4">
    <source>
        <dbReference type="SMART" id="SM00644"/>
    </source>
</evidence>
<keyword evidence="3" id="KW-1133">Transmembrane helix</keyword>
<dbReference type="GO" id="GO:0008745">
    <property type="term" value="F:N-acetylmuramoyl-L-alanine amidase activity"/>
    <property type="evidence" value="ECO:0007669"/>
    <property type="project" value="InterPro"/>
</dbReference>
<feature type="transmembrane region" description="Helical" evidence="3">
    <location>
        <begin position="21"/>
        <end position="42"/>
    </location>
</feature>
<reference evidence="6" key="1">
    <citation type="submission" date="2023-02" db="EMBL/GenBank/DDBJ databases">
        <title>Actinomadura rubrobrunea NBRC 14622.</title>
        <authorList>
            <person name="Ichikawa N."/>
            <person name="Sato H."/>
            <person name="Tonouchi N."/>
        </authorList>
    </citation>
    <scope>NUCLEOTIDE SEQUENCE</scope>
    <source>
        <strain evidence="6">NBRC 14622</strain>
    </source>
</reference>
<dbReference type="Proteomes" id="UP001165124">
    <property type="component" value="Unassembled WGS sequence"/>
</dbReference>
<dbReference type="RefSeq" id="WP_083951476.1">
    <property type="nucleotide sequence ID" value="NZ_BSRZ01000003.1"/>
</dbReference>
<dbReference type="SMART" id="SM00644">
    <property type="entry name" value="Ami_2"/>
    <property type="match status" value="1"/>
</dbReference>
<dbReference type="Gene3D" id="3.40.80.10">
    <property type="entry name" value="Peptidoglycan recognition protein-like"/>
    <property type="match status" value="1"/>
</dbReference>
<organism evidence="6 7">
    <name type="scientific">Actinomadura rubrobrunea</name>
    <dbReference type="NCBI Taxonomy" id="115335"/>
    <lineage>
        <taxon>Bacteria</taxon>
        <taxon>Bacillati</taxon>
        <taxon>Actinomycetota</taxon>
        <taxon>Actinomycetes</taxon>
        <taxon>Streptosporangiales</taxon>
        <taxon>Thermomonosporaceae</taxon>
        <taxon>Actinomadura</taxon>
    </lineage>
</organism>
<feature type="region of interest" description="Disordered" evidence="2">
    <location>
        <begin position="43"/>
        <end position="91"/>
    </location>
</feature>
<gene>
    <name evidence="6" type="ORF">Arub01_19360</name>
</gene>
<proteinExistence type="inferred from homology"/>
<protein>
    <recommendedName>
        <fullName evidence="8">N-acetylmuramoyl-L-alanine amidase</fullName>
    </recommendedName>
</protein>
<dbReference type="GO" id="GO:0009253">
    <property type="term" value="P:peptidoglycan catabolic process"/>
    <property type="evidence" value="ECO:0007669"/>
    <property type="project" value="InterPro"/>
</dbReference>
<dbReference type="EMBL" id="BSRZ01000003">
    <property type="protein sequence ID" value="GLW63692.1"/>
    <property type="molecule type" value="Genomic_DNA"/>
</dbReference>
<evidence type="ECO:0000259" key="5">
    <source>
        <dbReference type="SMART" id="SM00701"/>
    </source>
</evidence>
<dbReference type="AlphaFoldDB" id="A0A9W6UVX5"/>